<feature type="compositionally biased region" description="Low complexity" evidence="1">
    <location>
        <begin position="291"/>
        <end position="311"/>
    </location>
</feature>
<feature type="region of interest" description="Disordered" evidence="1">
    <location>
        <begin position="144"/>
        <end position="201"/>
    </location>
</feature>
<evidence type="ECO:0000313" key="2">
    <source>
        <dbReference type="EMBL" id="PBK67977.1"/>
    </source>
</evidence>
<dbReference type="EMBL" id="KZ293434">
    <property type="protein sequence ID" value="PBK67977.1"/>
    <property type="molecule type" value="Genomic_DNA"/>
</dbReference>
<name>A0A2H3BTR7_9AGAR</name>
<keyword evidence="3" id="KW-1185">Reference proteome</keyword>
<sequence>MTYLAQRWTRFLMCPILINIQSSAVFLPNIMAEYLDPASFYRIRKFKVFLQLGSVQEDPPTFSLYTSVSVFSDQERTKAPLQATQGRIYSEIRLKTTCKKTPPRKHPCPITEMGCEKSMFQLSNLKSHMKAKLPNVTTSTTLCASTAVEHPPTQKQTLQTKRRRKISKRPLSPPLPPIVSPSDDDSDVFPPPPTGRFPVSPLAPPLRKPLVELLDFITIPLSAFPKDEPEPPRSPSHCRPQWYCAKVQGPQPQVQPDPEVPVRRCHLTTRGWSTVHKKGRDACGIERAHQLPSTAPSSSSTGESSRSSLGRFPLPPPPPPTGRLITPAFAFNKLPSPSSSRTPSPTFEIPFSLSRGSPKVQPTRYSQ</sequence>
<evidence type="ECO:0000313" key="3">
    <source>
        <dbReference type="Proteomes" id="UP000218334"/>
    </source>
</evidence>
<dbReference type="STRING" id="1076256.A0A2H3BTR7"/>
<organism evidence="2 3">
    <name type="scientific">Armillaria solidipes</name>
    <dbReference type="NCBI Taxonomy" id="1076256"/>
    <lineage>
        <taxon>Eukaryota</taxon>
        <taxon>Fungi</taxon>
        <taxon>Dikarya</taxon>
        <taxon>Basidiomycota</taxon>
        <taxon>Agaricomycotina</taxon>
        <taxon>Agaricomycetes</taxon>
        <taxon>Agaricomycetidae</taxon>
        <taxon>Agaricales</taxon>
        <taxon>Marasmiineae</taxon>
        <taxon>Physalacriaceae</taxon>
        <taxon>Armillaria</taxon>
    </lineage>
</organism>
<feature type="compositionally biased region" description="Low complexity" evidence="1">
    <location>
        <begin position="335"/>
        <end position="346"/>
    </location>
</feature>
<proteinExistence type="predicted"/>
<evidence type="ECO:0000256" key="1">
    <source>
        <dbReference type="SAM" id="MobiDB-lite"/>
    </source>
</evidence>
<reference evidence="3" key="1">
    <citation type="journal article" date="2017" name="Nat. Ecol. Evol.">
        <title>Genome expansion and lineage-specific genetic innovations in the forest pathogenic fungi Armillaria.</title>
        <authorList>
            <person name="Sipos G."/>
            <person name="Prasanna A.N."/>
            <person name="Walter M.C."/>
            <person name="O'Connor E."/>
            <person name="Balint B."/>
            <person name="Krizsan K."/>
            <person name="Kiss B."/>
            <person name="Hess J."/>
            <person name="Varga T."/>
            <person name="Slot J."/>
            <person name="Riley R."/>
            <person name="Boka B."/>
            <person name="Rigling D."/>
            <person name="Barry K."/>
            <person name="Lee J."/>
            <person name="Mihaltcheva S."/>
            <person name="LaButti K."/>
            <person name="Lipzen A."/>
            <person name="Waldron R."/>
            <person name="Moloney N.M."/>
            <person name="Sperisen C."/>
            <person name="Kredics L."/>
            <person name="Vagvoelgyi C."/>
            <person name="Patrignani A."/>
            <person name="Fitzpatrick D."/>
            <person name="Nagy I."/>
            <person name="Doyle S."/>
            <person name="Anderson J.B."/>
            <person name="Grigoriev I.V."/>
            <person name="Gueldener U."/>
            <person name="Muensterkoetter M."/>
            <person name="Nagy L.G."/>
        </authorList>
    </citation>
    <scope>NUCLEOTIDE SEQUENCE [LARGE SCALE GENOMIC DNA]</scope>
    <source>
        <strain evidence="3">28-4</strain>
    </source>
</reference>
<dbReference type="AlphaFoldDB" id="A0A2H3BTR7"/>
<gene>
    <name evidence="2" type="ORF">ARMSODRAFT_1020022</name>
</gene>
<feature type="region of interest" description="Disordered" evidence="1">
    <location>
        <begin position="288"/>
        <end position="367"/>
    </location>
</feature>
<feature type="compositionally biased region" description="Pro residues" evidence="1">
    <location>
        <begin position="189"/>
        <end position="201"/>
    </location>
</feature>
<protein>
    <submittedName>
        <fullName evidence="2">Uncharacterized protein</fullName>
    </submittedName>
</protein>
<dbReference type="Proteomes" id="UP000218334">
    <property type="component" value="Unassembled WGS sequence"/>
</dbReference>
<accession>A0A2H3BTR7</accession>